<accession>B8C2H4</accession>
<name>B8C2H4_THAPS</name>
<dbReference type="GO" id="GO:0003677">
    <property type="term" value="F:DNA binding"/>
    <property type="evidence" value="ECO:0007669"/>
    <property type="project" value="UniProtKB-UniRule"/>
</dbReference>
<dbReference type="GeneID" id="7446441"/>
<proteinExistence type="predicted"/>
<feature type="domain" description="HMG box" evidence="4">
    <location>
        <begin position="86"/>
        <end position="189"/>
    </location>
</feature>
<dbReference type="AlphaFoldDB" id="B8C2H4"/>
<dbReference type="SMART" id="SM00398">
    <property type="entry name" value="HMG"/>
    <property type="match status" value="1"/>
</dbReference>
<evidence type="ECO:0000256" key="2">
    <source>
        <dbReference type="PROSITE-ProRule" id="PRU00267"/>
    </source>
</evidence>
<dbReference type="GO" id="GO:0005634">
    <property type="term" value="C:nucleus"/>
    <property type="evidence" value="ECO:0000318"/>
    <property type="project" value="GO_Central"/>
</dbReference>
<dbReference type="Proteomes" id="UP000001449">
    <property type="component" value="Chromosome 5"/>
</dbReference>
<dbReference type="InterPro" id="IPR009071">
    <property type="entry name" value="HMG_box_dom"/>
</dbReference>
<evidence type="ECO:0000313" key="6">
    <source>
        <dbReference type="Proteomes" id="UP000001449"/>
    </source>
</evidence>
<dbReference type="HOGENOM" id="CLU_614693_0_0_1"/>
<evidence type="ECO:0000256" key="1">
    <source>
        <dbReference type="ARBA" id="ARBA00023125"/>
    </source>
</evidence>
<dbReference type="CDD" id="cd00084">
    <property type="entry name" value="HMG-box_SF"/>
    <property type="match status" value="1"/>
</dbReference>
<keyword evidence="2" id="KW-0539">Nucleus</keyword>
<dbReference type="InterPro" id="IPR036910">
    <property type="entry name" value="HMG_box_dom_sf"/>
</dbReference>
<dbReference type="InParanoid" id="B8C2H4"/>
<dbReference type="PaxDb" id="35128-Thaps5285"/>
<keyword evidence="1 2" id="KW-0238">DNA-binding</keyword>
<dbReference type="SUPFAM" id="SSF47095">
    <property type="entry name" value="HMG-box"/>
    <property type="match status" value="1"/>
</dbReference>
<reference evidence="5 6" key="1">
    <citation type="journal article" date="2004" name="Science">
        <title>The genome of the diatom Thalassiosira pseudonana: ecology, evolution, and metabolism.</title>
        <authorList>
            <person name="Armbrust E.V."/>
            <person name="Berges J.A."/>
            <person name="Bowler C."/>
            <person name="Green B.R."/>
            <person name="Martinez D."/>
            <person name="Putnam N.H."/>
            <person name="Zhou S."/>
            <person name="Allen A.E."/>
            <person name="Apt K.E."/>
            <person name="Bechner M."/>
            <person name="Brzezinski M.A."/>
            <person name="Chaal B.K."/>
            <person name="Chiovitti A."/>
            <person name="Davis A.K."/>
            <person name="Demarest M.S."/>
            <person name="Detter J.C."/>
            <person name="Glavina T."/>
            <person name="Goodstein D."/>
            <person name="Hadi M.Z."/>
            <person name="Hellsten U."/>
            <person name="Hildebrand M."/>
            <person name="Jenkins B.D."/>
            <person name="Jurka J."/>
            <person name="Kapitonov V.V."/>
            <person name="Kroger N."/>
            <person name="Lau W.W."/>
            <person name="Lane T.W."/>
            <person name="Larimer F.W."/>
            <person name="Lippmeier J.C."/>
            <person name="Lucas S."/>
            <person name="Medina M."/>
            <person name="Montsant A."/>
            <person name="Obornik M."/>
            <person name="Parker M.S."/>
            <person name="Palenik B."/>
            <person name="Pazour G.J."/>
            <person name="Richardson P.M."/>
            <person name="Rynearson T.A."/>
            <person name="Saito M.A."/>
            <person name="Schwartz D.C."/>
            <person name="Thamatrakoln K."/>
            <person name="Valentin K."/>
            <person name="Vardi A."/>
            <person name="Wilkerson F.P."/>
            <person name="Rokhsar D.S."/>
        </authorList>
    </citation>
    <scope>NUCLEOTIDE SEQUENCE [LARGE SCALE GENOMIC DNA]</scope>
    <source>
        <strain evidence="5 6">CCMP1335</strain>
    </source>
</reference>
<dbReference type="Pfam" id="PF09011">
    <property type="entry name" value="HMG_box_2"/>
    <property type="match status" value="1"/>
</dbReference>
<dbReference type="RefSeq" id="XP_002290631.1">
    <property type="nucleotide sequence ID" value="XM_002290595.1"/>
</dbReference>
<dbReference type="PANTHER" id="PTHR48112:SF15">
    <property type="entry name" value="HMG BOX DOMAIN-CONTAINING PROTEIN"/>
    <property type="match status" value="1"/>
</dbReference>
<evidence type="ECO:0000259" key="4">
    <source>
        <dbReference type="PROSITE" id="PS50118"/>
    </source>
</evidence>
<feature type="compositionally biased region" description="Basic residues" evidence="3">
    <location>
        <begin position="70"/>
        <end position="88"/>
    </location>
</feature>
<evidence type="ECO:0000256" key="3">
    <source>
        <dbReference type="SAM" id="MobiDB-lite"/>
    </source>
</evidence>
<dbReference type="KEGG" id="tps:THAPSDRAFT_5285"/>
<dbReference type="Gene3D" id="1.10.30.10">
    <property type="entry name" value="High mobility group box domain"/>
    <property type="match status" value="1"/>
</dbReference>
<organism evidence="5 6">
    <name type="scientific">Thalassiosira pseudonana</name>
    <name type="common">Marine diatom</name>
    <name type="synonym">Cyclotella nana</name>
    <dbReference type="NCBI Taxonomy" id="35128"/>
    <lineage>
        <taxon>Eukaryota</taxon>
        <taxon>Sar</taxon>
        <taxon>Stramenopiles</taxon>
        <taxon>Ochrophyta</taxon>
        <taxon>Bacillariophyta</taxon>
        <taxon>Coscinodiscophyceae</taxon>
        <taxon>Thalassiosirophycidae</taxon>
        <taxon>Thalassiosirales</taxon>
        <taxon>Thalassiosiraceae</taxon>
        <taxon>Thalassiosira</taxon>
    </lineage>
</organism>
<dbReference type="InterPro" id="IPR050342">
    <property type="entry name" value="HMGB"/>
</dbReference>
<dbReference type="PANTHER" id="PTHR48112">
    <property type="entry name" value="HIGH MOBILITY GROUP PROTEIN DSP1"/>
    <property type="match status" value="1"/>
</dbReference>
<dbReference type="PROSITE" id="PS50118">
    <property type="entry name" value="HMG_BOX_2"/>
    <property type="match status" value="1"/>
</dbReference>
<gene>
    <name evidence="5" type="ORF">THAPSDRAFT_5285</name>
</gene>
<evidence type="ECO:0000313" key="5">
    <source>
        <dbReference type="EMBL" id="EED92383.1"/>
    </source>
</evidence>
<reference evidence="5 6" key="2">
    <citation type="journal article" date="2008" name="Nature">
        <title>The Phaeodactylum genome reveals the evolutionary history of diatom genomes.</title>
        <authorList>
            <person name="Bowler C."/>
            <person name="Allen A.E."/>
            <person name="Badger J.H."/>
            <person name="Grimwood J."/>
            <person name="Jabbari K."/>
            <person name="Kuo A."/>
            <person name="Maheswari U."/>
            <person name="Martens C."/>
            <person name="Maumus F."/>
            <person name="Otillar R.P."/>
            <person name="Rayko E."/>
            <person name="Salamov A."/>
            <person name="Vandepoele K."/>
            <person name="Beszteri B."/>
            <person name="Gruber A."/>
            <person name="Heijde M."/>
            <person name="Katinka M."/>
            <person name="Mock T."/>
            <person name="Valentin K."/>
            <person name="Verret F."/>
            <person name="Berges J.A."/>
            <person name="Brownlee C."/>
            <person name="Cadoret J.P."/>
            <person name="Chiovitti A."/>
            <person name="Choi C.J."/>
            <person name="Coesel S."/>
            <person name="De Martino A."/>
            <person name="Detter J.C."/>
            <person name="Durkin C."/>
            <person name="Falciatore A."/>
            <person name="Fournet J."/>
            <person name="Haruta M."/>
            <person name="Huysman M.J."/>
            <person name="Jenkins B.D."/>
            <person name="Jiroutova K."/>
            <person name="Jorgensen R.E."/>
            <person name="Joubert Y."/>
            <person name="Kaplan A."/>
            <person name="Kroger N."/>
            <person name="Kroth P.G."/>
            <person name="La Roche J."/>
            <person name="Lindquist E."/>
            <person name="Lommer M."/>
            <person name="Martin-Jezequel V."/>
            <person name="Lopez P.J."/>
            <person name="Lucas S."/>
            <person name="Mangogna M."/>
            <person name="McGinnis K."/>
            <person name="Medlin L.K."/>
            <person name="Montsant A."/>
            <person name="Oudot-Le Secq M.P."/>
            <person name="Napoli C."/>
            <person name="Obornik M."/>
            <person name="Parker M.S."/>
            <person name="Petit J.L."/>
            <person name="Porcel B.M."/>
            <person name="Poulsen N."/>
            <person name="Robison M."/>
            <person name="Rychlewski L."/>
            <person name="Rynearson T.A."/>
            <person name="Schmutz J."/>
            <person name="Shapiro H."/>
            <person name="Siaut M."/>
            <person name="Stanley M."/>
            <person name="Sussman M.R."/>
            <person name="Taylor A.R."/>
            <person name="Vardi A."/>
            <person name="von Dassow P."/>
            <person name="Vyverman W."/>
            <person name="Willis A."/>
            <person name="Wyrwicz L.S."/>
            <person name="Rokhsar D.S."/>
            <person name="Weissenbach J."/>
            <person name="Armbrust E.V."/>
            <person name="Green B.R."/>
            <person name="Van de Peer Y."/>
            <person name="Grigoriev I.V."/>
        </authorList>
    </citation>
    <scope>NUCLEOTIDE SEQUENCE [LARGE SCALE GENOMIC DNA]</scope>
    <source>
        <strain evidence="5 6">CCMP1335</strain>
    </source>
</reference>
<protein>
    <recommendedName>
        <fullName evidence="4">HMG box domain-containing protein</fullName>
    </recommendedName>
</protein>
<feature type="region of interest" description="Disordered" evidence="3">
    <location>
        <begin position="1"/>
        <end position="89"/>
    </location>
</feature>
<sequence>MATTANDSVYPNLHLADEDAGPMPEQYNGVPPDENTGAQMSNETDTTIQFSAPNRHSTNANSNSLNHEAPKKKKPKRAYKKNPNKPKRPLSAYNCFFRFERERLVRNAVLEGVEDEEEKEKLEELIVSNERTKNGNRVHRKSHGAIPFKILGKMISETWNALDDDAKARFVEEANEDKHRYDLEMEAVNRRLQLDEAANPLPHTEHKRKPQVQSPSTLKKLKSSNYHRDAASDAVGGRPGAQDTTTPWYPPHPGYYDYYGRPIPNANGQYPPRTPGYGQPQYFPSNYYGYHGYGPPSHGTQGIDKNHLRQTTNYTTFPQQYPGFGTHPTPLPPAPMQNRNTTVKGRGMPPTTGAWMSPNPAQEQDCAYQCEVCDKAVFATYDECADHELECAKTQGKGKEQASPTSAKKENEPKGSPSPSPKTKKKNAEETNAAVEAVLLLKTASE</sequence>
<dbReference type="EMBL" id="CM000642">
    <property type="protein sequence ID" value="EED92383.1"/>
    <property type="molecule type" value="Genomic_DNA"/>
</dbReference>
<dbReference type="eggNOG" id="ENOG502T0MJ">
    <property type="taxonomic scope" value="Eukaryota"/>
</dbReference>
<feature type="region of interest" description="Disordered" evidence="3">
    <location>
        <begin position="392"/>
        <end position="435"/>
    </location>
</feature>
<feature type="region of interest" description="Disordered" evidence="3">
    <location>
        <begin position="199"/>
        <end position="249"/>
    </location>
</feature>
<feature type="DNA-binding region" description="HMG box" evidence="2">
    <location>
        <begin position="86"/>
        <end position="189"/>
    </location>
</feature>
<feature type="compositionally biased region" description="Polar residues" evidence="3">
    <location>
        <begin position="36"/>
        <end position="66"/>
    </location>
</feature>
<keyword evidence="6" id="KW-1185">Reference proteome</keyword>